<dbReference type="PANTHER" id="PTHR12110">
    <property type="entry name" value="HYDROXYPYRUVATE ISOMERASE"/>
    <property type="match status" value="1"/>
</dbReference>
<protein>
    <recommendedName>
        <fullName evidence="1">Xylose isomerase-like TIM barrel domain-containing protein</fullName>
    </recommendedName>
</protein>
<dbReference type="InterPro" id="IPR036237">
    <property type="entry name" value="Xyl_isomerase-like_sf"/>
</dbReference>
<gene>
    <name evidence="2" type="ORF">VN24_05620</name>
</gene>
<feature type="domain" description="Xylose isomerase-like TIM barrel" evidence="1">
    <location>
        <begin position="42"/>
        <end position="252"/>
    </location>
</feature>
<evidence type="ECO:0000259" key="1">
    <source>
        <dbReference type="Pfam" id="PF01261"/>
    </source>
</evidence>
<accession>A0A0D5NGB3</accession>
<evidence type="ECO:0000313" key="3">
    <source>
        <dbReference type="Proteomes" id="UP000032633"/>
    </source>
</evidence>
<dbReference type="EMBL" id="CP011058">
    <property type="protein sequence ID" value="AJY74150.1"/>
    <property type="molecule type" value="Genomic_DNA"/>
</dbReference>
<organism evidence="2 3">
    <name type="scientific">Paenibacillus beijingensis</name>
    <dbReference type="NCBI Taxonomy" id="1126833"/>
    <lineage>
        <taxon>Bacteria</taxon>
        <taxon>Bacillati</taxon>
        <taxon>Bacillota</taxon>
        <taxon>Bacilli</taxon>
        <taxon>Bacillales</taxon>
        <taxon>Paenibacillaceae</taxon>
        <taxon>Paenibacillus</taxon>
    </lineage>
</organism>
<proteinExistence type="predicted"/>
<sequence length="273" mass="30736">MDLKRLGISGMTTKNWSLEEDMKGLVANGISNIGLWLFKCGQHSPQAVRQLMLENNLHVSNVCFGGVFTGEDEEARRSAIEETKKAIDFTKEVQGDCLLLISGPLGNHSFDKAVEYVRRGLLEVCDYAEKRQVHLALEPIHPMYVTDFSIIHTLDFALQLVNEIGSAQLGLFLDTFNIGWDPSIQHVIPKCKGKIKGVHLADWRNPTRSLSDRALPGQGVFPVREIIGKIEQAGYTGPYDLEIFSDELWASDYNRMLIEIKEWFAAVEVEEMI</sequence>
<reference evidence="2 3" key="1">
    <citation type="journal article" date="2015" name="J. Biotechnol.">
        <title>Complete genome sequence of Paenibacillus beijingensis 7188(T) (=DSM 24997(T)), a novel rhizobacterium from jujube garden soil.</title>
        <authorList>
            <person name="Kwak Y."/>
            <person name="Shin J.H."/>
        </authorList>
    </citation>
    <scope>NUCLEOTIDE SEQUENCE [LARGE SCALE GENOMIC DNA]</scope>
    <source>
        <strain evidence="2 3">DSM 24997</strain>
    </source>
</reference>
<dbReference type="InterPro" id="IPR013022">
    <property type="entry name" value="Xyl_isomerase-like_TIM-brl"/>
</dbReference>
<dbReference type="Proteomes" id="UP000032633">
    <property type="component" value="Chromosome"/>
</dbReference>
<name>A0A0D5NGB3_9BACL</name>
<keyword evidence="3" id="KW-1185">Reference proteome</keyword>
<dbReference type="AlphaFoldDB" id="A0A0D5NGB3"/>
<reference evidence="3" key="2">
    <citation type="submission" date="2015-03" db="EMBL/GenBank/DDBJ databases">
        <title>Genome sequence of Paenibacillus beijingensis strain DSM 24997T.</title>
        <authorList>
            <person name="Kwak Y."/>
            <person name="Shin J.-H."/>
        </authorList>
    </citation>
    <scope>NUCLEOTIDE SEQUENCE [LARGE SCALE GENOMIC DNA]</scope>
    <source>
        <strain evidence="3">DSM 24997</strain>
    </source>
</reference>
<dbReference type="SUPFAM" id="SSF51658">
    <property type="entry name" value="Xylose isomerase-like"/>
    <property type="match status" value="1"/>
</dbReference>
<dbReference type="HOGENOM" id="CLU_058777_0_0_9"/>
<dbReference type="OrthoDB" id="9782626at2"/>
<dbReference type="PANTHER" id="PTHR12110:SF52">
    <property type="entry name" value="XYLOSE ISOMERASE"/>
    <property type="match status" value="1"/>
</dbReference>
<dbReference type="RefSeq" id="WP_045669586.1">
    <property type="nucleotide sequence ID" value="NZ_CP011058.1"/>
</dbReference>
<dbReference type="InterPro" id="IPR050312">
    <property type="entry name" value="IolE/XylAMocC-like"/>
</dbReference>
<dbReference type="Gene3D" id="3.20.20.150">
    <property type="entry name" value="Divalent-metal-dependent TIM barrel enzymes"/>
    <property type="match status" value="1"/>
</dbReference>
<dbReference type="STRING" id="1126833.VN24_05620"/>
<dbReference type="KEGG" id="pbj:VN24_05620"/>
<dbReference type="PATRIC" id="fig|1126833.4.peg.1217"/>
<evidence type="ECO:0000313" key="2">
    <source>
        <dbReference type="EMBL" id="AJY74150.1"/>
    </source>
</evidence>
<dbReference type="Pfam" id="PF01261">
    <property type="entry name" value="AP_endonuc_2"/>
    <property type="match status" value="1"/>
</dbReference>